<comment type="caution">
    <text evidence="2">The sequence shown here is derived from an EMBL/GenBank/DDBJ whole genome shotgun (WGS) entry which is preliminary data.</text>
</comment>
<dbReference type="InterPro" id="IPR015943">
    <property type="entry name" value="WD40/YVTN_repeat-like_dom_sf"/>
</dbReference>
<dbReference type="InterPro" id="IPR036322">
    <property type="entry name" value="WD40_repeat_dom_sf"/>
</dbReference>
<reference evidence="2" key="2">
    <citation type="submission" date="2021-04" db="EMBL/GenBank/DDBJ databases">
        <authorList>
            <person name="Gilroy R."/>
        </authorList>
    </citation>
    <scope>NUCLEOTIDE SEQUENCE</scope>
    <source>
        <strain evidence="2">USAMLcec3-2134</strain>
    </source>
</reference>
<dbReference type="EMBL" id="DWXE01000045">
    <property type="protein sequence ID" value="HJB92255.1"/>
    <property type="molecule type" value="Genomic_DNA"/>
</dbReference>
<protein>
    <recommendedName>
        <fullName evidence="4">WD40 repeat domain-containing protein</fullName>
    </recommendedName>
</protein>
<evidence type="ECO:0000313" key="2">
    <source>
        <dbReference type="EMBL" id="HJB92255.1"/>
    </source>
</evidence>
<feature type="transmembrane region" description="Helical" evidence="1">
    <location>
        <begin position="33"/>
        <end position="55"/>
    </location>
</feature>
<keyword evidence="1" id="KW-0812">Transmembrane</keyword>
<accession>A0A9D2SDQ4</accession>
<keyword evidence="1" id="KW-0472">Membrane</keyword>
<evidence type="ECO:0000256" key="1">
    <source>
        <dbReference type="SAM" id="Phobius"/>
    </source>
</evidence>
<dbReference type="Proteomes" id="UP000886883">
    <property type="component" value="Unassembled WGS sequence"/>
</dbReference>
<evidence type="ECO:0000313" key="3">
    <source>
        <dbReference type="Proteomes" id="UP000886883"/>
    </source>
</evidence>
<dbReference type="Gene3D" id="2.130.10.10">
    <property type="entry name" value="YVTN repeat-like/Quinoprotein amine dehydrogenase"/>
    <property type="match status" value="1"/>
</dbReference>
<dbReference type="Pfam" id="PF18975">
    <property type="entry name" value="DUF5711"/>
    <property type="match status" value="1"/>
</dbReference>
<proteinExistence type="predicted"/>
<reference evidence="2" key="1">
    <citation type="journal article" date="2021" name="PeerJ">
        <title>Extensive microbial diversity within the chicken gut microbiome revealed by metagenomics and culture.</title>
        <authorList>
            <person name="Gilroy R."/>
            <person name="Ravi A."/>
            <person name="Getino M."/>
            <person name="Pursley I."/>
            <person name="Horton D.L."/>
            <person name="Alikhan N.F."/>
            <person name="Baker D."/>
            <person name="Gharbi K."/>
            <person name="Hall N."/>
            <person name="Watson M."/>
            <person name="Adriaenssens E.M."/>
            <person name="Foster-Nyarko E."/>
            <person name="Jarju S."/>
            <person name="Secka A."/>
            <person name="Antonio M."/>
            <person name="Oren A."/>
            <person name="Chaudhuri R.R."/>
            <person name="La Ragione R."/>
            <person name="Hildebrand F."/>
            <person name="Pallen M.J."/>
        </authorList>
    </citation>
    <scope>NUCLEOTIDE SEQUENCE</scope>
    <source>
        <strain evidence="2">USAMLcec3-2134</strain>
    </source>
</reference>
<dbReference type="SUPFAM" id="SSF50978">
    <property type="entry name" value="WD40 repeat-like"/>
    <property type="match status" value="1"/>
</dbReference>
<gene>
    <name evidence="2" type="ORF">H9763_12440</name>
</gene>
<organism evidence="2 3">
    <name type="scientific">Candidatus Eisenbergiella merdigallinarum</name>
    <dbReference type="NCBI Taxonomy" id="2838552"/>
    <lineage>
        <taxon>Bacteria</taxon>
        <taxon>Bacillati</taxon>
        <taxon>Bacillota</taxon>
        <taxon>Clostridia</taxon>
        <taxon>Lachnospirales</taxon>
        <taxon>Lachnospiraceae</taxon>
        <taxon>Eisenbergiella</taxon>
    </lineage>
</organism>
<dbReference type="AlphaFoldDB" id="A0A9D2SDQ4"/>
<name>A0A9D2SDQ4_9FIRM</name>
<sequence>MADIREYFQKKQKRPDRETDDFKKQIRKHRIKVFLRLTGIAAVLGILTIVVVIQLKNQTYSGFVVVSAVEKEVYSNSTVKAYQNGFLTYSKDGISYTDSKGNAVWNQTYQMQSPIVSVRGQWVAAGDYNGHIIYDIDQNGTVQEIDTNLPIRSLTVSANGVVAAVLEDGSVTWINVYNPSGEKAVSIKTTMQKSGYPMSIALSDSGKLMQVAYLRVESGSMKGVVSFYNFDEVGQNYTDTMVSSYEYTDAVIPYCAFMNSSTAFSVADNELVIYEGAEIPKSVFQLLLNEEIQDVYYDEKHIGLIFPGSEGQGKYRLDVYDTAGNRILSYPFSMEYRDILFYRENLIIYNEAECIIAGLNGREKYAGDITEQTQLLKALGGNRYLAVTKDSLDTIEMK</sequence>
<dbReference type="InterPro" id="IPR043765">
    <property type="entry name" value="DUF5711"/>
</dbReference>
<keyword evidence="1" id="KW-1133">Transmembrane helix</keyword>
<evidence type="ECO:0008006" key="4">
    <source>
        <dbReference type="Google" id="ProtNLM"/>
    </source>
</evidence>